<feature type="region of interest" description="Disordered" evidence="1">
    <location>
        <begin position="203"/>
        <end position="277"/>
    </location>
</feature>
<dbReference type="SUPFAM" id="SSF57701">
    <property type="entry name" value="Zn2/Cys6 DNA-binding domain"/>
    <property type="match status" value="1"/>
</dbReference>
<protein>
    <recommendedName>
        <fullName evidence="4">Zn(2)-C6 fungal-type domain-containing protein</fullName>
    </recommendedName>
</protein>
<feature type="region of interest" description="Disordered" evidence="1">
    <location>
        <begin position="436"/>
        <end position="473"/>
    </location>
</feature>
<evidence type="ECO:0000256" key="1">
    <source>
        <dbReference type="SAM" id="MobiDB-lite"/>
    </source>
</evidence>
<dbReference type="GO" id="GO:0000981">
    <property type="term" value="F:DNA-binding transcription factor activity, RNA polymerase II-specific"/>
    <property type="evidence" value="ECO:0007669"/>
    <property type="project" value="InterPro"/>
</dbReference>
<dbReference type="GeneID" id="33571473"/>
<feature type="compositionally biased region" description="Low complexity" evidence="1">
    <location>
        <begin position="439"/>
        <end position="453"/>
    </location>
</feature>
<accession>A0A1Y2H352</accession>
<proteinExistence type="predicted"/>
<dbReference type="InParanoid" id="A0A1Y2H352"/>
<dbReference type="EMBL" id="MCFF01000002">
    <property type="protein sequence ID" value="ORZ28421.1"/>
    <property type="molecule type" value="Genomic_DNA"/>
</dbReference>
<dbReference type="InterPro" id="IPR001138">
    <property type="entry name" value="Zn2Cys6_DnaBD"/>
</dbReference>
<evidence type="ECO:0008006" key="4">
    <source>
        <dbReference type="Google" id="ProtNLM"/>
    </source>
</evidence>
<feature type="region of interest" description="Disordered" evidence="1">
    <location>
        <begin position="317"/>
        <end position="337"/>
    </location>
</feature>
<dbReference type="RefSeq" id="XP_021886106.1">
    <property type="nucleotide sequence ID" value="XM_022029630.1"/>
</dbReference>
<dbReference type="CDD" id="cd00067">
    <property type="entry name" value="GAL4"/>
    <property type="match status" value="1"/>
</dbReference>
<evidence type="ECO:0000313" key="3">
    <source>
        <dbReference type="Proteomes" id="UP000193648"/>
    </source>
</evidence>
<reference evidence="2 3" key="1">
    <citation type="submission" date="2016-07" db="EMBL/GenBank/DDBJ databases">
        <title>Pervasive Adenine N6-methylation of Active Genes in Fungi.</title>
        <authorList>
            <consortium name="DOE Joint Genome Institute"/>
            <person name="Mondo S.J."/>
            <person name="Dannebaum R.O."/>
            <person name="Kuo R.C."/>
            <person name="Labutti K."/>
            <person name="Haridas S."/>
            <person name="Kuo A."/>
            <person name="Salamov A."/>
            <person name="Ahrendt S.R."/>
            <person name="Lipzen A."/>
            <person name="Sullivan W."/>
            <person name="Andreopoulos W.B."/>
            <person name="Clum A."/>
            <person name="Lindquist E."/>
            <person name="Daum C."/>
            <person name="Ramamoorthy G.K."/>
            <person name="Gryganskyi A."/>
            <person name="Culley D."/>
            <person name="Magnuson J.K."/>
            <person name="James T.Y."/>
            <person name="O'Malley M.A."/>
            <person name="Stajich J.E."/>
            <person name="Spatafora J.W."/>
            <person name="Visel A."/>
            <person name="Grigoriev I.V."/>
        </authorList>
    </citation>
    <scope>NUCLEOTIDE SEQUENCE [LARGE SCALE GENOMIC DNA]</scope>
    <source>
        <strain evidence="2 3">NRRL 3116</strain>
    </source>
</reference>
<dbReference type="Proteomes" id="UP000193648">
    <property type="component" value="Unassembled WGS sequence"/>
</dbReference>
<gene>
    <name evidence="2" type="ORF">BCR41DRAFT_418498</name>
</gene>
<feature type="compositionally biased region" description="Low complexity" evidence="1">
    <location>
        <begin position="204"/>
        <end position="223"/>
    </location>
</feature>
<dbReference type="OrthoDB" id="2397774at2759"/>
<dbReference type="InterPro" id="IPR036864">
    <property type="entry name" value="Zn2-C6_fun-type_DNA-bd_sf"/>
</dbReference>
<dbReference type="GO" id="GO:0008270">
    <property type="term" value="F:zinc ion binding"/>
    <property type="evidence" value="ECO:0007669"/>
    <property type="project" value="InterPro"/>
</dbReference>
<feature type="compositionally biased region" description="Low complexity" evidence="1">
    <location>
        <begin position="359"/>
        <end position="374"/>
    </location>
</feature>
<keyword evidence="3" id="KW-1185">Reference proteome</keyword>
<comment type="caution">
    <text evidence="2">The sequence shown here is derived from an EMBL/GenBank/DDBJ whole genome shotgun (WGS) entry which is preliminary data.</text>
</comment>
<sequence>MPLQVFEFHADSTVSLASPAAINRKSCDHCFLNRKTCDKVRQDADLGEKCKRCAKDNRPCTFTPTVHLYHIADCVGRHQCRAKVIQAMGGRKKEVQFKTIEIPIVCDMDNLVDQALFEFIQKQPNLLVYNNRIKSMLAEEILGIPRDHDAINPTDPFSQGLPVYSPAQPVSPYSSSSFTSPMTAPIQVSTNYNIMSPYDPQQSYQAVQPSVHQQQQQSYRAHPYASHQRNNSEDRGRPSPRSHSPRAPTGRQSHSPVGRVSPLPSPNALSPIDPSSAVGVNVINSMNFDQRRLSGNMTSAPTAALISAMDPYSSIYQPQQPQVQQQQQQQVSNPYQQASQYHPYAQQSPYPQAAFFHQPQAQLPQQQQQHQQQQMGSYRNPSPIPSPLAPSPIQSQGSPQPPSPLELSLSLNTNFGMLSNNLSAQNLPSLFDQTLTMGQPSQQQQQQQLQQPSFHHQELSNNTGSSISVSGASPALTNLNQINQGNEESPLATEGRDPAPLVVTTVKEEGREVGLYYAIPKVNLNPGASESDLFQDFNMRDALGTSGVPTGSAAGLMNHYAPQDTFGQH</sequence>
<feature type="region of interest" description="Disordered" evidence="1">
    <location>
        <begin position="359"/>
        <end position="408"/>
    </location>
</feature>
<organism evidence="2 3">
    <name type="scientific">Lobosporangium transversale</name>
    <dbReference type="NCBI Taxonomy" id="64571"/>
    <lineage>
        <taxon>Eukaryota</taxon>
        <taxon>Fungi</taxon>
        <taxon>Fungi incertae sedis</taxon>
        <taxon>Mucoromycota</taxon>
        <taxon>Mortierellomycotina</taxon>
        <taxon>Mortierellomycetes</taxon>
        <taxon>Mortierellales</taxon>
        <taxon>Mortierellaceae</taxon>
        <taxon>Lobosporangium</taxon>
    </lineage>
</organism>
<evidence type="ECO:0000313" key="2">
    <source>
        <dbReference type="EMBL" id="ORZ28421.1"/>
    </source>
</evidence>
<name>A0A1Y2H352_9FUNG</name>
<feature type="compositionally biased region" description="Polar residues" evidence="1">
    <location>
        <begin position="459"/>
        <end position="473"/>
    </location>
</feature>
<dbReference type="AlphaFoldDB" id="A0A1Y2H352"/>